<organism evidence="2 3">
    <name type="scientific">Paenibacillus vulneris</name>
    <dbReference type="NCBI Taxonomy" id="1133364"/>
    <lineage>
        <taxon>Bacteria</taxon>
        <taxon>Bacillati</taxon>
        <taxon>Bacillota</taxon>
        <taxon>Bacilli</taxon>
        <taxon>Bacillales</taxon>
        <taxon>Paenibacillaceae</taxon>
        <taxon>Paenibacillus</taxon>
    </lineage>
</organism>
<evidence type="ECO:0000313" key="3">
    <source>
        <dbReference type="Proteomes" id="UP001597180"/>
    </source>
</evidence>
<keyword evidence="1" id="KW-1133">Transmembrane helix</keyword>
<feature type="transmembrane region" description="Helical" evidence="1">
    <location>
        <begin position="30"/>
        <end position="49"/>
    </location>
</feature>
<evidence type="ECO:0000256" key="1">
    <source>
        <dbReference type="SAM" id="Phobius"/>
    </source>
</evidence>
<keyword evidence="1" id="KW-0472">Membrane</keyword>
<proteinExistence type="predicted"/>
<accession>A0ABW3UKX3</accession>
<reference evidence="3" key="1">
    <citation type="journal article" date="2019" name="Int. J. Syst. Evol. Microbiol.">
        <title>The Global Catalogue of Microorganisms (GCM) 10K type strain sequencing project: providing services to taxonomists for standard genome sequencing and annotation.</title>
        <authorList>
            <consortium name="The Broad Institute Genomics Platform"/>
            <consortium name="The Broad Institute Genome Sequencing Center for Infectious Disease"/>
            <person name="Wu L."/>
            <person name="Ma J."/>
        </authorList>
    </citation>
    <scope>NUCLEOTIDE SEQUENCE [LARGE SCALE GENOMIC DNA]</scope>
    <source>
        <strain evidence="3">CCUG 53270</strain>
    </source>
</reference>
<sequence length="99" mass="11782">MAELEVDTKKRGSYNDIVSYETINEYDVDWRILILLFYMLFFCSCETIYCDEGDLYRTMSIWHSFGLERYIAWAITLSELNPLKMVKEGTDRWRGKAAE</sequence>
<evidence type="ECO:0000313" key="2">
    <source>
        <dbReference type="EMBL" id="MFD1221628.1"/>
    </source>
</evidence>
<dbReference type="RefSeq" id="WP_345585708.1">
    <property type="nucleotide sequence ID" value="NZ_BAABJG010000003.1"/>
</dbReference>
<gene>
    <name evidence="2" type="ORF">ACFQ4B_16035</name>
</gene>
<comment type="caution">
    <text evidence="2">The sequence shown here is derived from an EMBL/GenBank/DDBJ whole genome shotgun (WGS) entry which is preliminary data.</text>
</comment>
<keyword evidence="1" id="KW-0812">Transmembrane</keyword>
<dbReference type="EMBL" id="JBHTLU010000019">
    <property type="protein sequence ID" value="MFD1221628.1"/>
    <property type="molecule type" value="Genomic_DNA"/>
</dbReference>
<name>A0ABW3UKX3_9BACL</name>
<dbReference type="Proteomes" id="UP001597180">
    <property type="component" value="Unassembled WGS sequence"/>
</dbReference>
<keyword evidence="3" id="KW-1185">Reference proteome</keyword>
<protein>
    <submittedName>
        <fullName evidence="2">Uncharacterized protein</fullName>
    </submittedName>
</protein>